<keyword evidence="2" id="KW-1185">Reference proteome</keyword>
<protein>
    <submittedName>
        <fullName evidence="1">Uncharacterized protein</fullName>
    </submittedName>
</protein>
<organism evidence="1 2">
    <name type="scientific">Temnothorax longispinosus</name>
    <dbReference type="NCBI Taxonomy" id="300112"/>
    <lineage>
        <taxon>Eukaryota</taxon>
        <taxon>Metazoa</taxon>
        <taxon>Ecdysozoa</taxon>
        <taxon>Arthropoda</taxon>
        <taxon>Hexapoda</taxon>
        <taxon>Insecta</taxon>
        <taxon>Pterygota</taxon>
        <taxon>Neoptera</taxon>
        <taxon>Endopterygota</taxon>
        <taxon>Hymenoptera</taxon>
        <taxon>Apocrita</taxon>
        <taxon>Aculeata</taxon>
        <taxon>Formicoidea</taxon>
        <taxon>Formicidae</taxon>
        <taxon>Myrmicinae</taxon>
        <taxon>Temnothorax</taxon>
    </lineage>
</organism>
<accession>A0A4S2JNC9</accession>
<comment type="caution">
    <text evidence="1">The sequence shown here is derived from an EMBL/GenBank/DDBJ whole genome shotgun (WGS) entry which is preliminary data.</text>
</comment>
<evidence type="ECO:0000313" key="1">
    <source>
        <dbReference type="EMBL" id="TGZ37473.1"/>
    </source>
</evidence>
<proteinExistence type="predicted"/>
<reference evidence="1 2" key="1">
    <citation type="journal article" date="2019" name="Philos. Trans. R. Soc. Lond., B, Biol. Sci.">
        <title>Ant behaviour and brain gene expression of defending hosts depend on the ecological success of the intruding social parasite.</title>
        <authorList>
            <person name="Kaur R."/>
            <person name="Stoldt M."/>
            <person name="Jongepier E."/>
            <person name="Feldmeyer B."/>
            <person name="Menzel F."/>
            <person name="Bornberg-Bauer E."/>
            <person name="Foitzik S."/>
        </authorList>
    </citation>
    <scope>NUCLEOTIDE SEQUENCE [LARGE SCALE GENOMIC DNA]</scope>
    <source>
        <tissue evidence="1">Whole body</tissue>
    </source>
</reference>
<dbReference type="EMBL" id="QBLH01003537">
    <property type="protein sequence ID" value="TGZ37473.1"/>
    <property type="molecule type" value="Genomic_DNA"/>
</dbReference>
<evidence type="ECO:0000313" key="2">
    <source>
        <dbReference type="Proteomes" id="UP000310200"/>
    </source>
</evidence>
<sequence>MIFGSWSQIRKVENNNSMASPLTQGHSELEATLLGPKRPDPDFDSDFYIKASSRLPCMKYRAVMPLH</sequence>
<dbReference type="AlphaFoldDB" id="A0A4S2JNC9"/>
<name>A0A4S2JNC9_9HYME</name>
<gene>
    <name evidence="1" type="ORF">DBV15_10572</name>
</gene>
<dbReference type="Proteomes" id="UP000310200">
    <property type="component" value="Unassembled WGS sequence"/>
</dbReference>